<protein>
    <submittedName>
        <fullName evidence="1">Uncharacterized protein</fullName>
    </submittedName>
</protein>
<accession>A0A4U0R4N8</accession>
<dbReference type="EMBL" id="SUNH01000018">
    <property type="protein sequence ID" value="TJZ83104.1"/>
    <property type="molecule type" value="Genomic_DNA"/>
</dbReference>
<name>A0A4U0R4N8_9RHOB</name>
<dbReference type="RefSeq" id="WP_136857318.1">
    <property type="nucleotide sequence ID" value="NZ_SUNH01000018.1"/>
</dbReference>
<dbReference type="OrthoDB" id="7864523at2"/>
<proteinExistence type="predicted"/>
<dbReference type="Proteomes" id="UP000306223">
    <property type="component" value="Unassembled WGS sequence"/>
</dbReference>
<gene>
    <name evidence="1" type="ORF">FA740_13625</name>
</gene>
<comment type="caution">
    <text evidence="1">The sequence shown here is derived from an EMBL/GenBank/DDBJ whole genome shotgun (WGS) entry which is preliminary data.</text>
</comment>
<evidence type="ECO:0000313" key="1">
    <source>
        <dbReference type="EMBL" id="TJZ83104.1"/>
    </source>
</evidence>
<organism evidence="1 2">
    <name type="scientific">Paracoccus hibiscisoli</name>
    <dbReference type="NCBI Taxonomy" id="2023261"/>
    <lineage>
        <taxon>Bacteria</taxon>
        <taxon>Pseudomonadati</taxon>
        <taxon>Pseudomonadota</taxon>
        <taxon>Alphaproteobacteria</taxon>
        <taxon>Rhodobacterales</taxon>
        <taxon>Paracoccaceae</taxon>
        <taxon>Paracoccus</taxon>
    </lineage>
</organism>
<dbReference type="AlphaFoldDB" id="A0A4U0R4N8"/>
<keyword evidence="2" id="KW-1185">Reference proteome</keyword>
<sequence>MIEDEPNLVTSGKSQHVIIDGFPFSIEIYRLEHGKTWSLEVVDHEGTSHVWDDQFASDKDARNTAIQAIEAEGAIAFMRGDNVIPFRKS</sequence>
<evidence type="ECO:0000313" key="2">
    <source>
        <dbReference type="Proteomes" id="UP000306223"/>
    </source>
</evidence>
<reference evidence="1 2" key="1">
    <citation type="submission" date="2019-04" db="EMBL/GenBank/DDBJ databases">
        <authorList>
            <person name="Li J."/>
        </authorList>
    </citation>
    <scope>NUCLEOTIDE SEQUENCE [LARGE SCALE GENOMIC DNA]</scope>
    <source>
        <strain evidence="1 2">CCTCC AB2016182</strain>
    </source>
</reference>